<dbReference type="AlphaFoldDB" id="A0A8J2Q0X0"/>
<evidence type="ECO:0000256" key="1">
    <source>
        <dbReference type="ARBA" id="ARBA00022771"/>
    </source>
</evidence>
<evidence type="ECO:0000256" key="4">
    <source>
        <dbReference type="SAM" id="Coils"/>
    </source>
</evidence>
<dbReference type="Pfam" id="PF12861">
    <property type="entry name" value="zf-ANAPC11"/>
    <property type="match status" value="1"/>
</dbReference>
<name>A0A8J2Q0X0_9HEXA</name>
<dbReference type="InterPro" id="IPR024991">
    <property type="entry name" value="RING-H2_APC11"/>
</dbReference>
<dbReference type="EMBL" id="CAJVCH010550840">
    <property type="protein sequence ID" value="CAG7829291.1"/>
    <property type="molecule type" value="Genomic_DNA"/>
</dbReference>
<dbReference type="PROSITE" id="PS50089">
    <property type="entry name" value="ZF_RING_2"/>
    <property type="match status" value="1"/>
</dbReference>
<sequence>MSFICSVCRELLTCYSDCESEVRPVEASGGVGDPKDVRHLVSTKCGHLYHYSCLQEWLMQAMTPSSYFGQCPICCTEVDLGECWRIYPSRDEGPEDLEAVTKEAKDTKEQLEKLSLTVDILRYEVLLLF</sequence>
<evidence type="ECO:0000313" key="6">
    <source>
        <dbReference type="EMBL" id="CAG7829291.1"/>
    </source>
</evidence>
<accession>A0A8J2Q0X0</accession>
<dbReference type="GO" id="GO:0005680">
    <property type="term" value="C:anaphase-promoting complex"/>
    <property type="evidence" value="ECO:0007669"/>
    <property type="project" value="InterPro"/>
</dbReference>
<evidence type="ECO:0000256" key="2">
    <source>
        <dbReference type="ARBA" id="ARBA00022833"/>
    </source>
</evidence>
<proteinExistence type="predicted"/>
<keyword evidence="1 3" id="KW-0863">Zinc-finger</keyword>
<dbReference type="SMART" id="SM00184">
    <property type="entry name" value="RING"/>
    <property type="match status" value="1"/>
</dbReference>
<keyword evidence="7" id="KW-1185">Reference proteome</keyword>
<dbReference type="OrthoDB" id="8062037at2759"/>
<dbReference type="InterPro" id="IPR001841">
    <property type="entry name" value="Znf_RING"/>
</dbReference>
<dbReference type="GO" id="GO:0031145">
    <property type="term" value="P:anaphase-promoting complex-dependent catabolic process"/>
    <property type="evidence" value="ECO:0007669"/>
    <property type="project" value="InterPro"/>
</dbReference>
<gene>
    <name evidence="6" type="ORF">AFUS01_LOCUS39162</name>
</gene>
<reference evidence="6" key="1">
    <citation type="submission" date="2021-06" db="EMBL/GenBank/DDBJ databases">
        <authorList>
            <person name="Hodson N. C."/>
            <person name="Mongue J. A."/>
            <person name="Jaron S. K."/>
        </authorList>
    </citation>
    <scope>NUCLEOTIDE SEQUENCE</scope>
</reference>
<evidence type="ECO:0000259" key="5">
    <source>
        <dbReference type="PROSITE" id="PS50089"/>
    </source>
</evidence>
<protein>
    <recommendedName>
        <fullName evidence="5">RING-type domain-containing protein</fullName>
    </recommendedName>
</protein>
<dbReference type="GO" id="GO:0097602">
    <property type="term" value="F:cullin family protein binding"/>
    <property type="evidence" value="ECO:0007669"/>
    <property type="project" value="InterPro"/>
</dbReference>
<organism evidence="6 7">
    <name type="scientific">Allacma fusca</name>
    <dbReference type="NCBI Taxonomy" id="39272"/>
    <lineage>
        <taxon>Eukaryota</taxon>
        <taxon>Metazoa</taxon>
        <taxon>Ecdysozoa</taxon>
        <taxon>Arthropoda</taxon>
        <taxon>Hexapoda</taxon>
        <taxon>Collembola</taxon>
        <taxon>Symphypleona</taxon>
        <taxon>Sminthuridae</taxon>
        <taxon>Allacma</taxon>
    </lineage>
</organism>
<dbReference type="Proteomes" id="UP000708208">
    <property type="component" value="Unassembled WGS sequence"/>
</dbReference>
<evidence type="ECO:0000256" key="3">
    <source>
        <dbReference type="PROSITE-ProRule" id="PRU00175"/>
    </source>
</evidence>
<keyword evidence="2" id="KW-0862">Zinc</keyword>
<feature type="coiled-coil region" evidence="4">
    <location>
        <begin position="97"/>
        <end position="124"/>
    </location>
</feature>
<feature type="domain" description="RING-type" evidence="5">
    <location>
        <begin position="5"/>
        <end position="74"/>
    </location>
</feature>
<evidence type="ECO:0000313" key="7">
    <source>
        <dbReference type="Proteomes" id="UP000708208"/>
    </source>
</evidence>
<dbReference type="GO" id="GO:0061630">
    <property type="term" value="F:ubiquitin protein ligase activity"/>
    <property type="evidence" value="ECO:0007669"/>
    <property type="project" value="InterPro"/>
</dbReference>
<keyword evidence="1 3" id="KW-0479">Metal-binding</keyword>
<keyword evidence="4" id="KW-0175">Coiled coil</keyword>
<comment type="caution">
    <text evidence="6">The sequence shown here is derived from an EMBL/GenBank/DDBJ whole genome shotgun (WGS) entry which is preliminary data.</text>
</comment>
<dbReference type="GO" id="GO:0008270">
    <property type="term" value="F:zinc ion binding"/>
    <property type="evidence" value="ECO:0007669"/>
    <property type="project" value="UniProtKB-KW"/>
</dbReference>